<evidence type="ECO:0000313" key="2">
    <source>
        <dbReference type="EMBL" id="KEQ79205.1"/>
    </source>
</evidence>
<reference evidence="2 3" key="1">
    <citation type="journal article" date="2014" name="BMC Genomics">
        <title>Genome sequencing of four Aureobasidium pullulans varieties: biotechnological potential, stress tolerance, and description of new species.</title>
        <authorList>
            <person name="Gostin Ar C."/>
            <person name="Ohm R.A."/>
            <person name="Kogej T."/>
            <person name="Sonjak S."/>
            <person name="Turk M."/>
            <person name="Zajc J."/>
            <person name="Zalar P."/>
            <person name="Grube M."/>
            <person name="Sun H."/>
            <person name="Han J."/>
            <person name="Sharma A."/>
            <person name="Chiniquy J."/>
            <person name="Ngan C.Y."/>
            <person name="Lipzen A."/>
            <person name="Barry K."/>
            <person name="Grigoriev I.V."/>
            <person name="Gunde-Cimerman N."/>
        </authorList>
    </citation>
    <scope>NUCLEOTIDE SEQUENCE [LARGE SCALE GENOMIC DNA]</scope>
    <source>
        <strain evidence="2 3">EXF-150</strain>
    </source>
</reference>
<dbReference type="GeneID" id="40750422"/>
<sequence length="501" mass="57608">MADHHSHQQSSLKRKRSPTDHAPASCIKQEDDEPVEQINRSYDQNCSSLISLLIERDRYVPIFDNIYDHLGIADIVALTRVSKALSTLYTDYVSLHWNVDKHLARFVADPKALRHHMGLNRSLIVGSVPMQFFSRLSWKDSSLDILVENGPEAEAMMAYIASQGYHKYKKLDMNHLEFDFEMTPFTRGDSAKSTVNLITISDSTIWAFLVGPASMTANSCFIAWDKAYCLFPQYTHTLGKTMFAAHLGRPSQGGRSKTVRSSITKFKNRGWLVSDRSVRRKPDLTEDCQLAIRELSGARRIGDVETWSIPFDCFNLPNDRFKLDSNFIERCTFRVEIIKYTAPGHIRFKMHTASFECCMLRYRYTFDLAQFPEEDFHGHLRYVLCHNAVTQIRRHLNAHHIASGEHHSYEDVDGTTEVMNKQLSAAIKIMSTAIVEDDDDNYDESCPLLAIPNDGESFERPDGWEYADDLIPQIHEDWSKYQPYSRAIMKVKAEIKEEKED</sequence>
<evidence type="ECO:0008006" key="4">
    <source>
        <dbReference type="Google" id="ProtNLM"/>
    </source>
</evidence>
<dbReference type="Proteomes" id="UP000030706">
    <property type="component" value="Unassembled WGS sequence"/>
</dbReference>
<dbReference type="RefSeq" id="XP_029755392.1">
    <property type="nucleotide sequence ID" value="XM_029908116.1"/>
</dbReference>
<name>A0A074X190_AURPU</name>
<dbReference type="HOGENOM" id="CLU_582636_0_0_1"/>
<proteinExistence type="predicted"/>
<dbReference type="EMBL" id="KL585008">
    <property type="protein sequence ID" value="KEQ79205.1"/>
    <property type="molecule type" value="Genomic_DNA"/>
</dbReference>
<evidence type="ECO:0000256" key="1">
    <source>
        <dbReference type="SAM" id="MobiDB-lite"/>
    </source>
</evidence>
<accession>A0A074X190</accession>
<keyword evidence="3" id="KW-1185">Reference proteome</keyword>
<dbReference type="AlphaFoldDB" id="A0A074X190"/>
<dbReference type="OrthoDB" id="10025998at2759"/>
<dbReference type="STRING" id="1043002.A0A074X190"/>
<protein>
    <recommendedName>
        <fullName evidence="4">F-box domain-containing protein</fullName>
    </recommendedName>
</protein>
<evidence type="ECO:0000313" key="3">
    <source>
        <dbReference type="Proteomes" id="UP000030706"/>
    </source>
</evidence>
<gene>
    <name evidence="2" type="ORF">M438DRAFT_369641</name>
</gene>
<organism evidence="2 3">
    <name type="scientific">Aureobasidium pullulans EXF-150</name>
    <dbReference type="NCBI Taxonomy" id="1043002"/>
    <lineage>
        <taxon>Eukaryota</taxon>
        <taxon>Fungi</taxon>
        <taxon>Dikarya</taxon>
        <taxon>Ascomycota</taxon>
        <taxon>Pezizomycotina</taxon>
        <taxon>Dothideomycetes</taxon>
        <taxon>Dothideomycetidae</taxon>
        <taxon>Dothideales</taxon>
        <taxon>Saccotheciaceae</taxon>
        <taxon>Aureobasidium</taxon>
    </lineage>
</organism>
<feature type="region of interest" description="Disordered" evidence="1">
    <location>
        <begin position="1"/>
        <end position="33"/>
    </location>
</feature>